<dbReference type="EMBL" id="CM035428">
    <property type="protein sequence ID" value="KAH7300933.1"/>
    <property type="molecule type" value="Genomic_DNA"/>
</dbReference>
<name>A0A8T2RZU6_CERRI</name>
<proteinExistence type="predicted"/>
<reference evidence="1 2" key="1">
    <citation type="submission" date="2021-08" db="EMBL/GenBank/DDBJ databases">
        <title>WGS assembly of Ceratopteris richardii.</title>
        <authorList>
            <person name="Marchant D.B."/>
            <person name="Chen G."/>
            <person name="Jenkins J."/>
            <person name="Shu S."/>
            <person name="Leebens-Mack J."/>
            <person name="Grimwood J."/>
            <person name="Schmutz J."/>
            <person name="Soltis P."/>
            <person name="Soltis D."/>
            <person name="Chen Z.-H."/>
        </authorList>
    </citation>
    <scope>NUCLEOTIDE SEQUENCE [LARGE SCALE GENOMIC DNA]</scope>
    <source>
        <strain evidence="1">Whitten #5841</strain>
        <tissue evidence="1">Leaf</tissue>
    </source>
</reference>
<protein>
    <submittedName>
        <fullName evidence="1">Uncharacterized protein</fullName>
    </submittedName>
</protein>
<accession>A0A8T2RZU6</accession>
<dbReference type="AlphaFoldDB" id="A0A8T2RZU6"/>
<keyword evidence="2" id="KW-1185">Reference proteome</keyword>
<sequence length="117" mass="14197">MRQLQVVQDWGKHFLYLQNLGNFTKVNLRRGSYYNVSLREWNKVHHEHGSMDVSNDSSDNEAPLWTFASTNKKLPKRFLLRKEDCINERKIDDTRFIPRKFNDEDFEPYRWSQILFT</sequence>
<evidence type="ECO:0000313" key="2">
    <source>
        <dbReference type="Proteomes" id="UP000825935"/>
    </source>
</evidence>
<evidence type="ECO:0000313" key="1">
    <source>
        <dbReference type="EMBL" id="KAH7300933.1"/>
    </source>
</evidence>
<dbReference type="Proteomes" id="UP000825935">
    <property type="component" value="Chromosome 23"/>
</dbReference>
<gene>
    <name evidence="1" type="ORF">KP509_23G004100</name>
</gene>
<organism evidence="1 2">
    <name type="scientific">Ceratopteris richardii</name>
    <name type="common">Triangle waterfern</name>
    <dbReference type="NCBI Taxonomy" id="49495"/>
    <lineage>
        <taxon>Eukaryota</taxon>
        <taxon>Viridiplantae</taxon>
        <taxon>Streptophyta</taxon>
        <taxon>Embryophyta</taxon>
        <taxon>Tracheophyta</taxon>
        <taxon>Polypodiopsida</taxon>
        <taxon>Polypodiidae</taxon>
        <taxon>Polypodiales</taxon>
        <taxon>Pteridineae</taxon>
        <taxon>Pteridaceae</taxon>
        <taxon>Parkerioideae</taxon>
        <taxon>Ceratopteris</taxon>
    </lineage>
</organism>
<comment type="caution">
    <text evidence="1">The sequence shown here is derived from an EMBL/GenBank/DDBJ whole genome shotgun (WGS) entry which is preliminary data.</text>
</comment>